<evidence type="ECO:0000313" key="2">
    <source>
        <dbReference type="EMBL" id="SUP59703.1"/>
    </source>
</evidence>
<dbReference type="AlphaFoldDB" id="A0A380P3B1"/>
<feature type="region of interest" description="Disordered" evidence="1">
    <location>
        <begin position="106"/>
        <end position="201"/>
    </location>
</feature>
<reference evidence="2 3" key="1">
    <citation type="submission" date="2018-06" db="EMBL/GenBank/DDBJ databases">
        <authorList>
            <consortium name="Pathogen Informatics"/>
            <person name="Doyle S."/>
        </authorList>
    </citation>
    <scope>NUCLEOTIDE SEQUENCE [LARGE SCALE GENOMIC DNA]</scope>
    <source>
        <strain evidence="2 3">NCTC7807</strain>
    </source>
</reference>
<organism evidence="2 3">
    <name type="scientific">Streptomyces griseus</name>
    <dbReference type="NCBI Taxonomy" id="1911"/>
    <lineage>
        <taxon>Bacteria</taxon>
        <taxon>Bacillati</taxon>
        <taxon>Actinomycetota</taxon>
        <taxon>Actinomycetes</taxon>
        <taxon>Kitasatosporales</taxon>
        <taxon>Streptomycetaceae</taxon>
        <taxon>Streptomyces</taxon>
    </lineage>
</organism>
<feature type="region of interest" description="Disordered" evidence="1">
    <location>
        <begin position="226"/>
        <end position="293"/>
    </location>
</feature>
<dbReference type="Proteomes" id="UP000254150">
    <property type="component" value="Unassembled WGS sequence"/>
</dbReference>
<dbReference type="EMBL" id="UHID01000007">
    <property type="protein sequence ID" value="SUP59703.1"/>
    <property type="molecule type" value="Genomic_DNA"/>
</dbReference>
<feature type="compositionally biased region" description="Polar residues" evidence="1">
    <location>
        <begin position="281"/>
        <end position="293"/>
    </location>
</feature>
<sequence length="293" mass="30597">MRDVSGLRGGSPRAGQQAAQSRCPSPPLDRNGPQAGLDVGSRSGGGVGRWRGAMRQGRRGRCGPPATGFRRTAPSRLSPRPVGSRRRPLVPPVFAPHSSVRALAGSALQGAGRRPRTEAVSRGAGGSGRSSDTARLPRPGVRGRRTRRRRWASTAPAGAGSRRPGAVEGGGASLPDRRVPPSATRRGAPGGRSGAGLPSRSCGSLLTNRALMAAGPADRSRVILFPVDHRPDRPGTGLRGRGRLRPGTAREPGARPAHPVDRPPVTLHRPPREPDARPAQPSRTSCLSSGRRL</sequence>
<gene>
    <name evidence="2" type="ORF">NCTC7807_03759</name>
</gene>
<evidence type="ECO:0000256" key="1">
    <source>
        <dbReference type="SAM" id="MobiDB-lite"/>
    </source>
</evidence>
<feature type="compositionally biased region" description="Basic residues" evidence="1">
    <location>
        <begin position="141"/>
        <end position="151"/>
    </location>
</feature>
<evidence type="ECO:0000313" key="3">
    <source>
        <dbReference type="Proteomes" id="UP000254150"/>
    </source>
</evidence>
<feature type="region of interest" description="Disordered" evidence="1">
    <location>
        <begin position="1"/>
        <end position="94"/>
    </location>
</feature>
<proteinExistence type="predicted"/>
<feature type="compositionally biased region" description="Low complexity" evidence="1">
    <location>
        <begin position="155"/>
        <end position="166"/>
    </location>
</feature>
<accession>A0A380P3B1</accession>
<name>A0A380P3B1_STRGR</name>
<protein>
    <submittedName>
        <fullName evidence="2">Uncharacterized protein</fullName>
    </submittedName>
</protein>